<dbReference type="AlphaFoldDB" id="A0A1S2YMX4"/>
<reference evidence="3" key="2">
    <citation type="submission" date="2025-08" db="UniProtKB">
        <authorList>
            <consortium name="RefSeq"/>
        </authorList>
    </citation>
    <scope>IDENTIFICATION</scope>
    <source>
        <tissue evidence="3">Etiolated seedlings</tissue>
    </source>
</reference>
<dbReference type="GeneID" id="101495586"/>
<dbReference type="Proteomes" id="UP000087171">
    <property type="component" value="Chromosome Ca6"/>
</dbReference>
<dbReference type="RefSeq" id="XP_004507189.1">
    <property type="nucleotide sequence ID" value="XM_004507132.3"/>
</dbReference>
<feature type="compositionally biased region" description="Low complexity" evidence="1">
    <location>
        <begin position="11"/>
        <end position="21"/>
    </location>
</feature>
<evidence type="ECO:0000313" key="2">
    <source>
        <dbReference type="Proteomes" id="UP000087171"/>
    </source>
</evidence>
<dbReference type="KEGG" id="cam:101495586"/>
<proteinExistence type="predicted"/>
<keyword evidence="2" id="KW-1185">Reference proteome</keyword>
<dbReference type="PANTHER" id="PTHR33738:SF1">
    <property type="entry name" value="PLANT_T7H20-70 PROTEIN"/>
    <property type="match status" value="1"/>
</dbReference>
<name>A0A1S2YMX4_CICAR</name>
<dbReference type="eggNOG" id="ENOG502S1FS">
    <property type="taxonomic scope" value="Eukaryota"/>
</dbReference>
<accession>A0A1S2YMX4</accession>
<reference evidence="2" key="1">
    <citation type="journal article" date="2013" name="Nat. Biotechnol.">
        <title>Draft genome sequence of chickpea (Cicer arietinum) provides a resource for trait improvement.</title>
        <authorList>
            <person name="Varshney R.K."/>
            <person name="Song C."/>
            <person name="Saxena R.K."/>
            <person name="Azam S."/>
            <person name="Yu S."/>
            <person name="Sharpe A.G."/>
            <person name="Cannon S."/>
            <person name="Baek J."/>
            <person name="Rosen B.D."/>
            <person name="Tar'an B."/>
            <person name="Millan T."/>
            <person name="Zhang X."/>
            <person name="Ramsay L.D."/>
            <person name="Iwata A."/>
            <person name="Wang Y."/>
            <person name="Nelson W."/>
            <person name="Farmer A.D."/>
            <person name="Gaur P.M."/>
            <person name="Soderlund C."/>
            <person name="Penmetsa R.V."/>
            <person name="Xu C."/>
            <person name="Bharti A.K."/>
            <person name="He W."/>
            <person name="Winter P."/>
            <person name="Zhao S."/>
            <person name="Hane J.K."/>
            <person name="Carrasquilla-Garcia N."/>
            <person name="Condie J.A."/>
            <person name="Upadhyaya H.D."/>
            <person name="Luo M.C."/>
            <person name="Thudi M."/>
            <person name="Gowda C.L."/>
            <person name="Singh N.P."/>
            <person name="Lichtenzveig J."/>
            <person name="Gali K.K."/>
            <person name="Rubio J."/>
            <person name="Nadarajan N."/>
            <person name="Dolezel J."/>
            <person name="Bansal K.C."/>
            <person name="Xu X."/>
            <person name="Edwards D."/>
            <person name="Zhang G."/>
            <person name="Kahl G."/>
            <person name="Gil J."/>
            <person name="Singh K.B."/>
            <person name="Datta S.K."/>
            <person name="Jackson S.A."/>
            <person name="Wang J."/>
            <person name="Cook D.R."/>
        </authorList>
    </citation>
    <scope>NUCLEOTIDE SEQUENCE [LARGE SCALE GENOMIC DNA]</scope>
    <source>
        <strain evidence="2">cv. CDC Frontier</strain>
    </source>
</reference>
<organism evidence="2 3">
    <name type="scientific">Cicer arietinum</name>
    <name type="common">Chickpea</name>
    <name type="synonym">Garbanzo</name>
    <dbReference type="NCBI Taxonomy" id="3827"/>
    <lineage>
        <taxon>Eukaryota</taxon>
        <taxon>Viridiplantae</taxon>
        <taxon>Streptophyta</taxon>
        <taxon>Embryophyta</taxon>
        <taxon>Tracheophyta</taxon>
        <taxon>Spermatophyta</taxon>
        <taxon>Magnoliopsida</taxon>
        <taxon>eudicotyledons</taxon>
        <taxon>Gunneridae</taxon>
        <taxon>Pentapetalae</taxon>
        <taxon>rosids</taxon>
        <taxon>fabids</taxon>
        <taxon>Fabales</taxon>
        <taxon>Fabaceae</taxon>
        <taxon>Papilionoideae</taxon>
        <taxon>50 kb inversion clade</taxon>
        <taxon>NPAAA clade</taxon>
        <taxon>Hologalegina</taxon>
        <taxon>IRL clade</taxon>
        <taxon>Cicereae</taxon>
        <taxon>Cicer</taxon>
    </lineage>
</organism>
<evidence type="ECO:0000256" key="1">
    <source>
        <dbReference type="SAM" id="MobiDB-lite"/>
    </source>
</evidence>
<dbReference type="OrthoDB" id="1423981at2759"/>
<protein>
    <submittedName>
        <fullName evidence="3">Uncharacterized protein LOC101495586</fullName>
    </submittedName>
</protein>
<feature type="region of interest" description="Disordered" evidence="1">
    <location>
        <begin position="1"/>
        <end position="26"/>
    </location>
</feature>
<gene>
    <name evidence="3" type="primary">LOC101495586</name>
</gene>
<sequence>MEENKKHKDSSSSFTSEVFGSKETYPSSSCGVFCSIFSSQSSNVVLRKESVRSEVISARTIKETWDSILGTKDGIPKGYGGESQKTNTLDMSFIYQDQRIEPCNLCSSINYGGRDIYPHYHSTQNDGRNSLPKNYGEVDDSGIDVRGDWWKGGAYY</sequence>
<evidence type="ECO:0000313" key="3">
    <source>
        <dbReference type="RefSeq" id="XP_004507189.1"/>
    </source>
</evidence>
<feature type="compositionally biased region" description="Basic and acidic residues" evidence="1">
    <location>
        <begin position="1"/>
        <end position="10"/>
    </location>
</feature>
<dbReference type="PaxDb" id="3827-XP_004507188.1"/>
<dbReference type="PANTHER" id="PTHR33738">
    <property type="entry name" value="EMB|CAB82975.1"/>
    <property type="match status" value="1"/>
</dbReference>